<sequence>MTSLQNHWRNVSWLLIAGLNIILLLSRLHTALPTQHKFSYIGDDYPIELPFAQSLHFVTMTLHESTHYDLLNPNTSDPVLARISDTEWQSTITNPLGMGRVHLGDNHRLFTATFWHQIHCVREMARAIVDPDHPEATPGHIEHCLGYLRQGFLCEAEYGLEAGDFMKRDFVTEPIADTVVCRDWEGAFKYLEEQTEEWVRWKRAHGV</sequence>
<evidence type="ECO:0000313" key="5">
    <source>
        <dbReference type="Proteomes" id="UP000297245"/>
    </source>
</evidence>
<reference evidence="4 5" key="1">
    <citation type="journal article" date="2019" name="Nat. Ecol. Evol.">
        <title>Megaphylogeny resolves global patterns of mushroom evolution.</title>
        <authorList>
            <person name="Varga T."/>
            <person name="Krizsan K."/>
            <person name="Foldi C."/>
            <person name="Dima B."/>
            <person name="Sanchez-Garcia M."/>
            <person name="Sanchez-Ramirez S."/>
            <person name="Szollosi G.J."/>
            <person name="Szarkandi J.G."/>
            <person name="Papp V."/>
            <person name="Albert L."/>
            <person name="Andreopoulos W."/>
            <person name="Angelini C."/>
            <person name="Antonin V."/>
            <person name="Barry K.W."/>
            <person name="Bougher N.L."/>
            <person name="Buchanan P."/>
            <person name="Buyck B."/>
            <person name="Bense V."/>
            <person name="Catcheside P."/>
            <person name="Chovatia M."/>
            <person name="Cooper J."/>
            <person name="Damon W."/>
            <person name="Desjardin D."/>
            <person name="Finy P."/>
            <person name="Geml J."/>
            <person name="Haridas S."/>
            <person name="Hughes K."/>
            <person name="Justo A."/>
            <person name="Karasinski D."/>
            <person name="Kautmanova I."/>
            <person name="Kiss B."/>
            <person name="Kocsube S."/>
            <person name="Kotiranta H."/>
            <person name="LaButti K.M."/>
            <person name="Lechner B.E."/>
            <person name="Liimatainen K."/>
            <person name="Lipzen A."/>
            <person name="Lukacs Z."/>
            <person name="Mihaltcheva S."/>
            <person name="Morgado L.N."/>
            <person name="Niskanen T."/>
            <person name="Noordeloos M.E."/>
            <person name="Ohm R.A."/>
            <person name="Ortiz-Santana B."/>
            <person name="Ovrebo C."/>
            <person name="Racz N."/>
            <person name="Riley R."/>
            <person name="Savchenko A."/>
            <person name="Shiryaev A."/>
            <person name="Soop K."/>
            <person name="Spirin V."/>
            <person name="Szebenyi C."/>
            <person name="Tomsovsky M."/>
            <person name="Tulloss R.E."/>
            <person name="Uehling J."/>
            <person name="Grigoriev I.V."/>
            <person name="Vagvolgyi C."/>
            <person name="Papp T."/>
            <person name="Martin F.M."/>
            <person name="Miettinen O."/>
            <person name="Hibbett D.S."/>
            <person name="Nagy L.G."/>
        </authorList>
    </citation>
    <scope>NUCLEOTIDE SEQUENCE [LARGE SCALE GENOMIC DNA]</scope>
    <source>
        <strain evidence="4 5">CBS 962.96</strain>
    </source>
</reference>
<keyword evidence="2" id="KW-0560">Oxidoreductase</keyword>
<dbReference type="OrthoDB" id="3687641at2759"/>
<evidence type="ECO:0008006" key="6">
    <source>
        <dbReference type="Google" id="ProtNLM"/>
    </source>
</evidence>
<dbReference type="EMBL" id="ML179039">
    <property type="protein sequence ID" value="THV07089.1"/>
    <property type="molecule type" value="Genomic_DNA"/>
</dbReference>
<name>A0A4S8MWI5_DENBC</name>
<evidence type="ECO:0000256" key="1">
    <source>
        <dbReference type="ARBA" id="ARBA00004685"/>
    </source>
</evidence>
<dbReference type="Pfam" id="PF11807">
    <property type="entry name" value="UstYa"/>
    <property type="match status" value="1"/>
</dbReference>
<dbReference type="AlphaFoldDB" id="A0A4S8MWI5"/>
<dbReference type="PANTHER" id="PTHR33365:SF11">
    <property type="entry name" value="TAT PATHWAY SIGNAL SEQUENCE"/>
    <property type="match status" value="1"/>
</dbReference>
<comment type="pathway">
    <text evidence="1">Mycotoxin biosynthesis.</text>
</comment>
<proteinExistence type="inferred from homology"/>
<comment type="similarity">
    <text evidence="3">Belongs to the ustYa family.</text>
</comment>
<evidence type="ECO:0000256" key="2">
    <source>
        <dbReference type="ARBA" id="ARBA00023002"/>
    </source>
</evidence>
<dbReference type="InterPro" id="IPR021765">
    <property type="entry name" value="UstYa-like"/>
</dbReference>
<dbReference type="GO" id="GO:0043386">
    <property type="term" value="P:mycotoxin biosynthetic process"/>
    <property type="evidence" value="ECO:0007669"/>
    <property type="project" value="InterPro"/>
</dbReference>
<dbReference type="PANTHER" id="PTHR33365">
    <property type="entry name" value="YALI0B05434P"/>
    <property type="match status" value="1"/>
</dbReference>
<evidence type="ECO:0000313" key="4">
    <source>
        <dbReference type="EMBL" id="THV07089.1"/>
    </source>
</evidence>
<keyword evidence="5" id="KW-1185">Reference proteome</keyword>
<dbReference type="GO" id="GO:0016491">
    <property type="term" value="F:oxidoreductase activity"/>
    <property type="evidence" value="ECO:0007669"/>
    <property type="project" value="UniProtKB-KW"/>
</dbReference>
<organism evidence="4 5">
    <name type="scientific">Dendrothele bispora (strain CBS 962.96)</name>
    <dbReference type="NCBI Taxonomy" id="1314807"/>
    <lineage>
        <taxon>Eukaryota</taxon>
        <taxon>Fungi</taxon>
        <taxon>Dikarya</taxon>
        <taxon>Basidiomycota</taxon>
        <taxon>Agaricomycotina</taxon>
        <taxon>Agaricomycetes</taxon>
        <taxon>Agaricomycetidae</taxon>
        <taxon>Agaricales</taxon>
        <taxon>Agaricales incertae sedis</taxon>
        <taxon>Dendrothele</taxon>
    </lineage>
</organism>
<accession>A0A4S8MWI5</accession>
<protein>
    <recommendedName>
        <fullName evidence="6">Oxidase ustYa</fullName>
    </recommendedName>
</protein>
<gene>
    <name evidence="4" type="ORF">K435DRAFT_710411</name>
</gene>
<evidence type="ECO:0000256" key="3">
    <source>
        <dbReference type="ARBA" id="ARBA00035112"/>
    </source>
</evidence>
<dbReference type="Proteomes" id="UP000297245">
    <property type="component" value="Unassembled WGS sequence"/>
</dbReference>